<comment type="caution">
    <text evidence="12">The sequence shown here is derived from an EMBL/GenBank/DDBJ whole genome shotgun (WGS) entry which is preliminary data.</text>
</comment>
<comment type="function">
    <text evidence="9">This protein specifically catalyzes the removal of signal peptides from prolipoproteins.</text>
</comment>
<dbReference type="PANTHER" id="PTHR33695:SF1">
    <property type="entry name" value="LIPOPROTEIN SIGNAL PEPTIDASE"/>
    <property type="match status" value="1"/>
</dbReference>
<dbReference type="InterPro" id="IPR001872">
    <property type="entry name" value="Peptidase_A8"/>
</dbReference>
<dbReference type="PROSITE" id="PS00855">
    <property type="entry name" value="SPASE_II"/>
    <property type="match status" value="1"/>
</dbReference>
<dbReference type="PANTHER" id="PTHR33695">
    <property type="entry name" value="LIPOPROTEIN SIGNAL PEPTIDASE"/>
    <property type="match status" value="1"/>
</dbReference>
<feature type="active site" evidence="9">
    <location>
        <position position="154"/>
    </location>
</feature>
<sequence>MTDAPPAADATSRPASRLPTQVALLLAAAVVVLDQATKEIAEAALGMGEYAPLFGDAVGWQLVYNPGAAFGLPAPAWLFLVVTVLVTVIVARALPRTTSLLPACAYGLLLAGALGNAIDRLVRPNVVGERSGFFQGDVVDFVAWGNFPRFNVADAAITVGFVLLALALWREEQEAKAADEAAPATEARQAGSTAVDADGSAGAPSSPERP</sequence>
<dbReference type="AlphaFoldDB" id="A0A8J3ABQ8"/>
<evidence type="ECO:0000256" key="5">
    <source>
        <dbReference type="ARBA" id="ARBA00022750"/>
    </source>
</evidence>
<keyword evidence="4 9" id="KW-0812">Transmembrane</keyword>
<evidence type="ECO:0000256" key="8">
    <source>
        <dbReference type="ARBA" id="ARBA00023136"/>
    </source>
</evidence>
<evidence type="ECO:0000313" key="13">
    <source>
        <dbReference type="Proteomes" id="UP000650511"/>
    </source>
</evidence>
<evidence type="ECO:0000256" key="11">
    <source>
        <dbReference type="SAM" id="MobiDB-lite"/>
    </source>
</evidence>
<dbReference type="EC" id="3.4.23.36" evidence="9"/>
<reference evidence="12" key="2">
    <citation type="submission" date="2020-09" db="EMBL/GenBank/DDBJ databases">
        <authorList>
            <person name="Sun Q."/>
            <person name="Zhou Y."/>
        </authorList>
    </citation>
    <scope>NUCLEOTIDE SEQUENCE</scope>
    <source>
        <strain evidence="12">CGMCC 1.14988</strain>
    </source>
</reference>
<dbReference type="GO" id="GO:0006508">
    <property type="term" value="P:proteolysis"/>
    <property type="evidence" value="ECO:0007669"/>
    <property type="project" value="UniProtKB-KW"/>
</dbReference>
<accession>A0A8J3ABQ8</accession>
<evidence type="ECO:0000256" key="7">
    <source>
        <dbReference type="ARBA" id="ARBA00022989"/>
    </source>
</evidence>
<dbReference type="PRINTS" id="PR00781">
    <property type="entry name" value="LIPOSIGPTASE"/>
</dbReference>
<evidence type="ECO:0000256" key="6">
    <source>
        <dbReference type="ARBA" id="ARBA00022801"/>
    </source>
</evidence>
<organism evidence="12 13">
    <name type="scientific">Egicoccus halophilus</name>
    <dbReference type="NCBI Taxonomy" id="1670830"/>
    <lineage>
        <taxon>Bacteria</taxon>
        <taxon>Bacillati</taxon>
        <taxon>Actinomycetota</taxon>
        <taxon>Nitriliruptoria</taxon>
        <taxon>Egicoccales</taxon>
        <taxon>Egicoccaceae</taxon>
        <taxon>Egicoccus</taxon>
    </lineage>
</organism>
<feature type="compositionally biased region" description="Low complexity" evidence="11">
    <location>
        <begin position="180"/>
        <end position="190"/>
    </location>
</feature>
<dbReference type="GO" id="GO:0005886">
    <property type="term" value="C:plasma membrane"/>
    <property type="evidence" value="ECO:0007669"/>
    <property type="project" value="UniProtKB-SubCell"/>
</dbReference>
<comment type="similarity">
    <text evidence="1 9 10">Belongs to the peptidase A8 family.</text>
</comment>
<feature type="region of interest" description="Disordered" evidence="11">
    <location>
        <begin position="177"/>
        <end position="210"/>
    </location>
</feature>
<keyword evidence="6 9" id="KW-0378">Hydrolase</keyword>
<keyword evidence="5 9" id="KW-0064">Aspartyl protease</keyword>
<dbReference type="RefSeq" id="WP_165403965.1">
    <property type="nucleotide sequence ID" value="NZ_BMHA01000003.1"/>
</dbReference>
<keyword evidence="7 9" id="KW-1133">Transmembrane helix</keyword>
<dbReference type="GO" id="GO:0004190">
    <property type="term" value="F:aspartic-type endopeptidase activity"/>
    <property type="evidence" value="ECO:0007669"/>
    <property type="project" value="UniProtKB-UniRule"/>
</dbReference>
<feature type="transmembrane region" description="Helical" evidence="9">
    <location>
        <begin position="100"/>
        <end position="118"/>
    </location>
</feature>
<keyword evidence="2 9" id="KW-1003">Cell membrane</keyword>
<feature type="transmembrane region" description="Helical" evidence="9">
    <location>
        <begin position="74"/>
        <end position="93"/>
    </location>
</feature>
<gene>
    <name evidence="9" type="primary">lspA</name>
    <name evidence="12" type="ORF">GCM10011354_08680</name>
</gene>
<comment type="catalytic activity">
    <reaction evidence="9">
        <text>Release of signal peptides from bacterial membrane prolipoproteins. Hydrolyzes -Xaa-Yaa-Zaa-|-(S,diacylglyceryl)Cys-, in which Xaa is hydrophobic (preferably Leu), and Yaa (Ala or Ser) and Zaa (Gly or Ala) have small, neutral side chains.</text>
        <dbReference type="EC" id="3.4.23.36"/>
    </reaction>
</comment>
<feature type="transmembrane region" description="Helical" evidence="9">
    <location>
        <begin position="150"/>
        <end position="169"/>
    </location>
</feature>
<feature type="active site" evidence="9">
    <location>
        <position position="140"/>
    </location>
</feature>
<evidence type="ECO:0000256" key="4">
    <source>
        <dbReference type="ARBA" id="ARBA00022692"/>
    </source>
</evidence>
<dbReference type="HAMAP" id="MF_00161">
    <property type="entry name" value="LspA"/>
    <property type="match status" value="1"/>
</dbReference>
<evidence type="ECO:0000256" key="10">
    <source>
        <dbReference type="RuleBase" id="RU004181"/>
    </source>
</evidence>
<dbReference type="Proteomes" id="UP000650511">
    <property type="component" value="Unassembled WGS sequence"/>
</dbReference>
<name>A0A8J3ABQ8_9ACTN</name>
<dbReference type="UniPathway" id="UPA00665"/>
<evidence type="ECO:0000256" key="9">
    <source>
        <dbReference type="HAMAP-Rule" id="MF_00161"/>
    </source>
</evidence>
<evidence type="ECO:0000256" key="3">
    <source>
        <dbReference type="ARBA" id="ARBA00022670"/>
    </source>
</evidence>
<reference evidence="12" key="1">
    <citation type="journal article" date="2014" name="Int. J. Syst. Evol. Microbiol.">
        <title>Complete genome sequence of Corynebacterium casei LMG S-19264T (=DSM 44701T), isolated from a smear-ripened cheese.</title>
        <authorList>
            <consortium name="US DOE Joint Genome Institute (JGI-PGF)"/>
            <person name="Walter F."/>
            <person name="Albersmeier A."/>
            <person name="Kalinowski J."/>
            <person name="Ruckert C."/>
        </authorList>
    </citation>
    <scope>NUCLEOTIDE SEQUENCE</scope>
    <source>
        <strain evidence="12">CGMCC 1.14988</strain>
    </source>
</reference>
<evidence type="ECO:0000256" key="1">
    <source>
        <dbReference type="ARBA" id="ARBA00006139"/>
    </source>
</evidence>
<keyword evidence="13" id="KW-1185">Reference proteome</keyword>
<evidence type="ECO:0000313" key="12">
    <source>
        <dbReference type="EMBL" id="GGI04355.1"/>
    </source>
</evidence>
<evidence type="ECO:0000256" key="2">
    <source>
        <dbReference type="ARBA" id="ARBA00022475"/>
    </source>
</evidence>
<dbReference type="EMBL" id="BMHA01000003">
    <property type="protein sequence ID" value="GGI04355.1"/>
    <property type="molecule type" value="Genomic_DNA"/>
</dbReference>
<keyword evidence="8 9" id="KW-0472">Membrane</keyword>
<keyword evidence="3 9" id="KW-0645">Protease</keyword>
<comment type="pathway">
    <text evidence="9">Protein modification; lipoprotein biosynthesis (signal peptide cleavage).</text>
</comment>
<comment type="subcellular location">
    <subcellularLocation>
        <location evidence="9">Cell membrane</location>
        <topology evidence="9">Multi-pass membrane protein</topology>
    </subcellularLocation>
</comment>
<comment type="caution">
    <text evidence="9">Lacks conserved residue(s) required for the propagation of feature annotation.</text>
</comment>
<protein>
    <recommendedName>
        <fullName evidence="9">Lipoprotein signal peptidase</fullName>
        <ecNumber evidence="9">3.4.23.36</ecNumber>
    </recommendedName>
    <alternativeName>
        <fullName evidence="9">Prolipoprotein signal peptidase</fullName>
    </alternativeName>
    <alternativeName>
        <fullName evidence="9">Signal peptidase II</fullName>
        <shortName evidence="9">SPase II</shortName>
    </alternativeName>
</protein>
<proteinExistence type="inferred from homology"/>
<dbReference type="Pfam" id="PF01252">
    <property type="entry name" value="Peptidase_A8"/>
    <property type="match status" value="1"/>
</dbReference>